<feature type="signal peptide" evidence="1">
    <location>
        <begin position="1"/>
        <end position="29"/>
    </location>
</feature>
<evidence type="ECO:0008006" key="4">
    <source>
        <dbReference type="Google" id="ProtNLM"/>
    </source>
</evidence>
<dbReference type="Proteomes" id="UP000195106">
    <property type="component" value="Unassembled WGS sequence"/>
</dbReference>
<sequence>MTRVSFTNRRTRLLAAALAVLFCSGLITAATTPEPAEAAADFRKAFPIAAGSSVYNSRHQPCTVGAVLKANGFFANITEVQRKTRYLVIAGHCGNNGQDIGLEGHGVVGRIIWESGDADLAIVRVDPSVTHRPHCMPNSQLHNCTILTTVSPLATGRIFLRSAFSGQPRSFPIQGTGVPGADESFCTSGATTGINCNWSSVPLPEGFGAHQAGAQSDGLFLAGGDSGGPVAGRAGQLYGSIARMGNDLGPARDIMSYTPIARLFQEQSGYSIAPPN</sequence>
<dbReference type="InterPro" id="IPR043504">
    <property type="entry name" value="Peptidase_S1_PA_chymotrypsin"/>
</dbReference>
<organism evidence="2 3">
    <name type="scientific">Clavibacter michiganensis</name>
    <dbReference type="NCBI Taxonomy" id="28447"/>
    <lineage>
        <taxon>Bacteria</taxon>
        <taxon>Bacillati</taxon>
        <taxon>Actinomycetota</taxon>
        <taxon>Actinomycetes</taxon>
        <taxon>Micrococcales</taxon>
        <taxon>Microbacteriaceae</taxon>
        <taxon>Clavibacter</taxon>
    </lineage>
</organism>
<dbReference type="Gene3D" id="2.40.10.10">
    <property type="entry name" value="Trypsin-like serine proteases"/>
    <property type="match status" value="2"/>
</dbReference>
<dbReference type="EMBL" id="MDHJ01000001">
    <property type="protein sequence ID" value="OUE09181.1"/>
    <property type="molecule type" value="Genomic_DNA"/>
</dbReference>
<reference evidence="2 3" key="1">
    <citation type="submission" date="2016-08" db="EMBL/GenBank/DDBJ databases">
        <title>Genome sequence of Clavibacter michiganensis spp. strain CASJ009.</title>
        <authorList>
            <person name="Thapa S.P."/>
            <person name="Coaker G."/>
        </authorList>
    </citation>
    <scope>NUCLEOTIDE SEQUENCE [LARGE SCALE GENOMIC DNA]</scope>
    <source>
        <strain evidence="2">CASJ009</strain>
    </source>
</reference>
<name>A0A251XUI3_9MICO</name>
<evidence type="ECO:0000313" key="3">
    <source>
        <dbReference type="Proteomes" id="UP000195106"/>
    </source>
</evidence>
<keyword evidence="1" id="KW-0732">Signal</keyword>
<protein>
    <recommendedName>
        <fullName evidence="4">Serine protease</fullName>
    </recommendedName>
</protein>
<proteinExistence type="predicted"/>
<accession>A0A251XUI3</accession>
<gene>
    <name evidence="2" type="ORF">CMsap09_09565</name>
</gene>
<evidence type="ECO:0000313" key="2">
    <source>
        <dbReference type="EMBL" id="OUE09181.1"/>
    </source>
</evidence>
<dbReference type="InterPro" id="IPR009003">
    <property type="entry name" value="Peptidase_S1_PA"/>
</dbReference>
<evidence type="ECO:0000256" key="1">
    <source>
        <dbReference type="SAM" id="SignalP"/>
    </source>
</evidence>
<feature type="chain" id="PRO_5039025679" description="Serine protease" evidence="1">
    <location>
        <begin position="30"/>
        <end position="276"/>
    </location>
</feature>
<comment type="caution">
    <text evidence="2">The sequence shown here is derived from an EMBL/GenBank/DDBJ whole genome shotgun (WGS) entry which is preliminary data.</text>
</comment>
<dbReference type="AlphaFoldDB" id="A0A251XUI3"/>
<dbReference type="SUPFAM" id="SSF50494">
    <property type="entry name" value="Trypsin-like serine proteases"/>
    <property type="match status" value="1"/>
</dbReference>